<proteinExistence type="predicted"/>
<accession>A0ABP7KN79</accession>
<keyword evidence="3" id="KW-1185">Reference proteome</keyword>
<sequence>MGTLTHEEPSALYESAAEPSAYLVELDRSGRDPLLRRAKSTASVKLGGFTPAQMKRRRREARSGCDDQRVAPMDAKRMRRDGIRHSLLATR</sequence>
<gene>
    <name evidence="2" type="ORF">GCM10022381_27040</name>
</gene>
<protein>
    <submittedName>
        <fullName evidence="2">Uncharacterized protein</fullName>
    </submittedName>
</protein>
<evidence type="ECO:0000313" key="2">
    <source>
        <dbReference type="EMBL" id="GAA3883440.1"/>
    </source>
</evidence>
<name>A0ABP7KN79_9MICO</name>
<comment type="caution">
    <text evidence="2">The sequence shown here is derived from an EMBL/GenBank/DDBJ whole genome shotgun (WGS) entry which is preliminary data.</text>
</comment>
<dbReference type="EMBL" id="BAABCN010000008">
    <property type="protein sequence ID" value="GAA3883440.1"/>
    <property type="molecule type" value="Genomic_DNA"/>
</dbReference>
<evidence type="ECO:0000313" key="3">
    <source>
        <dbReference type="Proteomes" id="UP001501803"/>
    </source>
</evidence>
<organism evidence="2 3">
    <name type="scientific">Leifsonia kafniensis</name>
    <dbReference type="NCBI Taxonomy" id="475957"/>
    <lineage>
        <taxon>Bacteria</taxon>
        <taxon>Bacillati</taxon>
        <taxon>Actinomycetota</taxon>
        <taxon>Actinomycetes</taxon>
        <taxon>Micrococcales</taxon>
        <taxon>Microbacteriaceae</taxon>
        <taxon>Leifsonia</taxon>
    </lineage>
</organism>
<reference evidence="3" key="1">
    <citation type="journal article" date="2019" name="Int. J. Syst. Evol. Microbiol.">
        <title>The Global Catalogue of Microorganisms (GCM) 10K type strain sequencing project: providing services to taxonomists for standard genome sequencing and annotation.</title>
        <authorList>
            <consortium name="The Broad Institute Genomics Platform"/>
            <consortium name="The Broad Institute Genome Sequencing Center for Infectious Disease"/>
            <person name="Wu L."/>
            <person name="Ma J."/>
        </authorList>
    </citation>
    <scope>NUCLEOTIDE SEQUENCE [LARGE SCALE GENOMIC DNA]</scope>
    <source>
        <strain evidence="3">JCM 17021</strain>
    </source>
</reference>
<evidence type="ECO:0000256" key="1">
    <source>
        <dbReference type="SAM" id="MobiDB-lite"/>
    </source>
</evidence>
<dbReference type="Proteomes" id="UP001501803">
    <property type="component" value="Unassembled WGS sequence"/>
</dbReference>
<feature type="region of interest" description="Disordered" evidence="1">
    <location>
        <begin position="47"/>
        <end position="91"/>
    </location>
</feature>
<feature type="compositionally biased region" description="Basic and acidic residues" evidence="1">
    <location>
        <begin position="61"/>
        <end position="84"/>
    </location>
</feature>